<protein>
    <submittedName>
        <fullName evidence="3">Uncharacterized protein</fullName>
    </submittedName>
</protein>
<dbReference type="EMBL" id="OC003186">
    <property type="protein sequence ID" value="CAD7262927.1"/>
    <property type="molecule type" value="Genomic_DNA"/>
</dbReference>
<feature type="chain" id="PRO_5031243158" evidence="2">
    <location>
        <begin position="21"/>
        <end position="115"/>
    </location>
</feature>
<feature type="region of interest" description="Disordered" evidence="1">
    <location>
        <begin position="51"/>
        <end position="115"/>
    </location>
</feature>
<proteinExistence type="predicted"/>
<accession>A0A7R9G250</accession>
<reference evidence="3" key="1">
    <citation type="submission" date="2020-11" db="EMBL/GenBank/DDBJ databases">
        <authorList>
            <person name="Tran Van P."/>
        </authorList>
    </citation>
    <scope>NUCLEOTIDE SEQUENCE</scope>
</reference>
<feature type="compositionally biased region" description="Low complexity" evidence="1">
    <location>
        <begin position="66"/>
        <end position="77"/>
    </location>
</feature>
<sequence length="115" mass="11989">MHYSVVTLALLVLSVGVTQGKPGRHDKQPGVTHAPVTAAMTTTHVPVMAAMTTAADTDMAAEEQENSSSEESGSSSQEKVEEGFGNQINLCPDRGLNPGPPAPMSDTLPLECQVT</sequence>
<evidence type="ECO:0000256" key="1">
    <source>
        <dbReference type="SAM" id="MobiDB-lite"/>
    </source>
</evidence>
<dbReference type="AlphaFoldDB" id="A0A7R9G250"/>
<organism evidence="3">
    <name type="scientific">Timema shepardi</name>
    <name type="common">Walking stick</name>
    <dbReference type="NCBI Taxonomy" id="629360"/>
    <lineage>
        <taxon>Eukaryota</taxon>
        <taxon>Metazoa</taxon>
        <taxon>Ecdysozoa</taxon>
        <taxon>Arthropoda</taxon>
        <taxon>Hexapoda</taxon>
        <taxon>Insecta</taxon>
        <taxon>Pterygota</taxon>
        <taxon>Neoptera</taxon>
        <taxon>Polyneoptera</taxon>
        <taxon>Phasmatodea</taxon>
        <taxon>Timematodea</taxon>
        <taxon>Timematoidea</taxon>
        <taxon>Timematidae</taxon>
        <taxon>Timema</taxon>
    </lineage>
</organism>
<evidence type="ECO:0000256" key="2">
    <source>
        <dbReference type="SAM" id="SignalP"/>
    </source>
</evidence>
<keyword evidence="2" id="KW-0732">Signal</keyword>
<gene>
    <name evidence="3" type="ORF">TSIB3V08_LOCUS7023</name>
</gene>
<evidence type="ECO:0000313" key="3">
    <source>
        <dbReference type="EMBL" id="CAD7262927.1"/>
    </source>
</evidence>
<name>A0A7R9G250_TIMSH</name>
<feature type="signal peptide" evidence="2">
    <location>
        <begin position="1"/>
        <end position="20"/>
    </location>
</feature>